<dbReference type="EMBL" id="QPJK01000004">
    <property type="protein sequence ID" value="RCW71236.1"/>
    <property type="molecule type" value="Genomic_DNA"/>
</dbReference>
<keyword evidence="1" id="KW-1133">Transmembrane helix</keyword>
<proteinExistence type="predicted"/>
<evidence type="ECO:0000313" key="2">
    <source>
        <dbReference type="EMBL" id="RCW71236.1"/>
    </source>
</evidence>
<feature type="transmembrane region" description="Helical" evidence="1">
    <location>
        <begin position="204"/>
        <end position="228"/>
    </location>
</feature>
<reference evidence="2 3" key="1">
    <citation type="submission" date="2018-07" db="EMBL/GenBank/DDBJ databases">
        <title>Genomic Encyclopedia of Type Strains, Phase IV (KMG-IV): sequencing the most valuable type-strain genomes for metagenomic binning, comparative biology and taxonomic classification.</title>
        <authorList>
            <person name="Goeker M."/>
        </authorList>
    </citation>
    <scope>NUCLEOTIDE SEQUENCE [LARGE SCALE GENOMIC DNA]</scope>
    <source>
        <strain evidence="2 3">DSM 21634</strain>
    </source>
</reference>
<dbReference type="InterPro" id="IPR030802">
    <property type="entry name" value="Permease_MalE"/>
</dbReference>
<evidence type="ECO:0000256" key="1">
    <source>
        <dbReference type="SAM" id="Phobius"/>
    </source>
</evidence>
<keyword evidence="1" id="KW-0812">Transmembrane</keyword>
<feature type="transmembrane region" description="Helical" evidence="1">
    <location>
        <begin position="23"/>
        <end position="41"/>
    </location>
</feature>
<feature type="transmembrane region" description="Helical" evidence="1">
    <location>
        <begin position="62"/>
        <end position="80"/>
    </location>
</feature>
<accession>A0A368XVR5</accession>
<comment type="caution">
    <text evidence="2">The sequence shown here is derived from an EMBL/GenBank/DDBJ whole genome shotgun (WGS) entry which is preliminary data.</text>
</comment>
<gene>
    <name evidence="2" type="ORF">DES41_10455</name>
</gene>
<feature type="transmembrane region" description="Helical" evidence="1">
    <location>
        <begin position="155"/>
        <end position="184"/>
    </location>
</feature>
<protein>
    <submittedName>
        <fullName evidence="2">Phospholipid/cholesterol/gamma-HCH transport system permease protein</fullName>
    </submittedName>
</protein>
<dbReference type="Proteomes" id="UP000252884">
    <property type="component" value="Unassembled WGS sequence"/>
</dbReference>
<dbReference type="AlphaFoldDB" id="A0A368XVR5"/>
<sequence length="266" mass="28099">MPASLPFPPAPLLPSGRVRRTLAQWWAVLLFGAVAAVYALSPSSHDARSRAATARLLHATSWLALPWFALLSALISLALIRTLVVTAQSYGLSQFALEMVVRVLVLEFVPLGAALFVLLRVALAGDLLPAPDAAGGLAPQAIAARRWRLELVPRVLALSFAVLALAIASGVLALVLAYTVVYGISPWGFEAYTRMVGRVFDPAVGLALSLKTTLFALTVAVVPLASALQEPLAQRPAGGFAVRKGTRRVLAVLVLLQAASLALKFL</sequence>
<evidence type="ECO:0000313" key="3">
    <source>
        <dbReference type="Proteomes" id="UP000252884"/>
    </source>
</evidence>
<keyword evidence="1" id="KW-0472">Membrane</keyword>
<dbReference type="GO" id="GO:0043190">
    <property type="term" value="C:ATP-binding cassette (ABC) transporter complex"/>
    <property type="evidence" value="ECO:0007669"/>
    <property type="project" value="InterPro"/>
</dbReference>
<keyword evidence="3" id="KW-1185">Reference proteome</keyword>
<name>A0A368XVR5_9BURK</name>
<feature type="transmembrane region" description="Helical" evidence="1">
    <location>
        <begin position="100"/>
        <end position="119"/>
    </location>
</feature>
<dbReference type="Pfam" id="PF02405">
    <property type="entry name" value="MlaE"/>
    <property type="match status" value="2"/>
</dbReference>
<organism evidence="2 3">
    <name type="scientific">Pseudorhodoferax soli</name>
    <dbReference type="NCBI Taxonomy" id="545864"/>
    <lineage>
        <taxon>Bacteria</taxon>
        <taxon>Pseudomonadati</taxon>
        <taxon>Pseudomonadota</taxon>
        <taxon>Betaproteobacteria</taxon>
        <taxon>Burkholderiales</taxon>
        <taxon>Comamonadaceae</taxon>
    </lineage>
</organism>
<dbReference type="RefSeq" id="WP_245965720.1">
    <property type="nucleotide sequence ID" value="NZ_QPJK01000004.1"/>
</dbReference>